<dbReference type="Proteomes" id="UP000652761">
    <property type="component" value="Unassembled WGS sequence"/>
</dbReference>
<dbReference type="EMBL" id="NMUH01001062">
    <property type="protein sequence ID" value="MQL88491.1"/>
    <property type="molecule type" value="Genomic_DNA"/>
</dbReference>
<organism evidence="1 2">
    <name type="scientific">Colocasia esculenta</name>
    <name type="common">Wild taro</name>
    <name type="synonym">Arum esculentum</name>
    <dbReference type="NCBI Taxonomy" id="4460"/>
    <lineage>
        <taxon>Eukaryota</taxon>
        <taxon>Viridiplantae</taxon>
        <taxon>Streptophyta</taxon>
        <taxon>Embryophyta</taxon>
        <taxon>Tracheophyta</taxon>
        <taxon>Spermatophyta</taxon>
        <taxon>Magnoliopsida</taxon>
        <taxon>Liliopsida</taxon>
        <taxon>Araceae</taxon>
        <taxon>Aroideae</taxon>
        <taxon>Colocasieae</taxon>
        <taxon>Colocasia</taxon>
    </lineage>
</organism>
<gene>
    <name evidence="1" type="ORF">Taro_021052</name>
</gene>
<name>A0A843UXX5_COLES</name>
<dbReference type="AlphaFoldDB" id="A0A843UXX5"/>
<reference evidence="1" key="1">
    <citation type="submission" date="2017-07" db="EMBL/GenBank/DDBJ databases">
        <title>Taro Niue Genome Assembly and Annotation.</title>
        <authorList>
            <person name="Atibalentja N."/>
            <person name="Keating K."/>
            <person name="Fields C.J."/>
        </authorList>
    </citation>
    <scope>NUCLEOTIDE SEQUENCE</scope>
    <source>
        <strain evidence="1">Niue_2</strain>
        <tissue evidence="1">Leaf</tissue>
    </source>
</reference>
<evidence type="ECO:0000313" key="2">
    <source>
        <dbReference type="Proteomes" id="UP000652761"/>
    </source>
</evidence>
<proteinExistence type="predicted"/>
<keyword evidence="2" id="KW-1185">Reference proteome</keyword>
<comment type="caution">
    <text evidence="1">The sequence shown here is derived from an EMBL/GenBank/DDBJ whole genome shotgun (WGS) entry which is preliminary data.</text>
</comment>
<accession>A0A843UXX5</accession>
<evidence type="ECO:0000313" key="1">
    <source>
        <dbReference type="EMBL" id="MQL88491.1"/>
    </source>
</evidence>
<sequence>MAALISLARRYQASSLFGAAYASGTMARFEQGLFGRQCLDRTGWGVSGDYPGILEMFGPGDHARDL</sequence>
<protein>
    <submittedName>
        <fullName evidence="1">Uncharacterized protein</fullName>
    </submittedName>
</protein>